<keyword evidence="2" id="KW-1185">Reference proteome</keyword>
<gene>
    <name evidence="1" type="ORF">DSM5745_09157</name>
</gene>
<dbReference type="GeneID" id="38119527"/>
<evidence type="ECO:0000313" key="2">
    <source>
        <dbReference type="Proteomes" id="UP000256690"/>
    </source>
</evidence>
<dbReference type="AlphaFoldDB" id="A0A3D8R056"/>
<accession>A0A3D8R056</accession>
<reference evidence="1 2" key="1">
    <citation type="journal article" date="2018" name="IMA Fungus">
        <title>IMA Genome-F 9: Draft genome sequence of Annulohypoxylon stygium, Aspergillus mulundensis, Berkeleyomyces basicola (syn. Thielaviopsis basicola), Ceratocystis smalleyi, two Cercospora beticola strains, Coleophoma cylindrospora, Fusarium fracticaudum, Phialophora cf. hyalina, and Morchella septimelata.</title>
        <authorList>
            <person name="Wingfield B.D."/>
            <person name="Bills G.F."/>
            <person name="Dong Y."/>
            <person name="Huang W."/>
            <person name="Nel W.J."/>
            <person name="Swalarsk-Parry B.S."/>
            <person name="Vaghefi N."/>
            <person name="Wilken P.M."/>
            <person name="An Z."/>
            <person name="de Beer Z.W."/>
            <person name="De Vos L."/>
            <person name="Chen L."/>
            <person name="Duong T.A."/>
            <person name="Gao Y."/>
            <person name="Hammerbacher A."/>
            <person name="Kikkert J.R."/>
            <person name="Li Y."/>
            <person name="Li H."/>
            <person name="Li K."/>
            <person name="Li Q."/>
            <person name="Liu X."/>
            <person name="Ma X."/>
            <person name="Naidoo K."/>
            <person name="Pethybridge S.J."/>
            <person name="Sun J."/>
            <person name="Steenkamp E.T."/>
            <person name="van der Nest M.A."/>
            <person name="van Wyk S."/>
            <person name="Wingfield M.J."/>
            <person name="Xiong C."/>
            <person name="Yue Q."/>
            <person name="Zhang X."/>
        </authorList>
    </citation>
    <scope>NUCLEOTIDE SEQUENCE [LARGE SCALE GENOMIC DNA]</scope>
    <source>
        <strain evidence="1 2">DSM 5745</strain>
    </source>
</reference>
<dbReference type="EMBL" id="PVWQ01000012">
    <property type="protein sequence ID" value="RDW67291.1"/>
    <property type="molecule type" value="Genomic_DNA"/>
</dbReference>
<proteinExistence type="predicted"/>
<dbReference type="RefSeq" id="XP_026600259.1">
    <property type="nucleotide sequence ID" value="XM_026751173.1"/>
</dbReference>
<name>A0A3D8R056_9EURO</name>
<dbReference type="Proteomes" id="UP000256690">
    <property type="component" value="Unassembled WGS sequence"/>
</dbReference>
<sequence length="131" mass="14525">MTTYILTGTFNAEPVHTAKTTRQVCTDFAAHLDSSGFATYDVRAGHLASSDEWRLCIVLSGFHKQTPDLRALAGLYALFEDHVVPDTISAQWVEGLSQCQQVIPGWEVWATHGMLGCETRLARVRVLGEIY</sequence>
<organism evidence="1 2">
    <name type="scientific">Aspergillus mulundensis</name>
    <dbReference type="NCBI Taxonomy" id="1810919"/>
    <lineage>
        <taxon>Eukaryota</taxon>
        <taxon>Fungi</taxon>
        <taxon>Dikarya</taxon>
        <taxon>Ascomycota</taxon>
        <taxon>Pezizomycotina</taxon>
        <taxon>Eurotiomycetes</taxon>
        <taxon>Eurotiomycetidae</taxon>
        <taxon>Eurotiales</taxon>
        <taxon>Aspergillaceae</taxon>
        <taxon>Aspergillus</taxon>
        <taxon>Aspergillus subgen. Nidulantes</taxon>
    </lineage>
</organism>
<evidence type="ECO:0000313" key="1">
    <source>
        <dbReference type="EMBL" id="RDW67291.1"/>
    </source>
</evidence>
<comment type="caution">
    <text evidence="1">The sequence shown here is derived from an EMBL/GenBank/DDBJ whole genome shotgun (WGS) entry which is preliminary data.</text>
</comment>
<protein>
    <submittedName>
        <fullName evidence="1">Uncharacterized protein</fullName>
    </submittedName>
</protein>